<dbReference type="KEGG" id="gsb:GSUB_17430"/>
<dbReference type="AlphaFoldDB" id="A0A0B5FXE4"/>
<proteinExistence type="predicted"/>
<sequence length="120" mass="13913">MSEFGALCELKTTTSKYREERVEEFYTRSGNTRTINRFFFPDSRRQKHLVAEQQMVIVGLDDDFYQECSREEFDPRLYSNLEEKFAAAKVAETSTLHVGTTKMETVYYEQGVVAAKQDAA</sequence>
<dbReference type="HOGENOM" id="CLU_2046327_0_0_7"/>
<dbReference type="Proteomes" id="UP000035036">
    <property type="component" value="Plasmid pGSUB1"/>
</dbReference>
<dbReference type="RefSeq" id="WP_040202915.1">
    <property type="nucleotide sequence ID" value="NZ_CP010312.1"/>
</dbReference>
<organism evidence="1 2">
    <name type="scientific">Geoalkalibacter subterraneus</name>
    <dbReference type="NCBI Taxonomy" id="483547"/>
    <lineage>
        <taxon>Bacteria</taxon>
        <taxon>Pseudomonadati</taxon>
        <taxon>Thermodesulfobacteriota</taxon>
        <taxon>Desulfuromonadia</taxon>
        <taxon>Desulfuromonadales</taxon>
        <taxon>Geoalkalibacteraceae</taxon>
        <taxon>Geoalkalibacter</taxon>
    </lineage>
</organism>
<evidence type="ECO:0000313" key="1">
    <source>
        <dbReference type="EMBL" id="AJF08261.1"/>
    </source>
</evidence>
<dbReference type="EMBL" id="CP010312">
    <property type="protein sequence ID" value="AJF08261.1"/>
    <property type="molecule type" value="Genomic_DNA"/>
</dbReference>
<accession>A0A0B5FXE4</accession>
<keyword evidence="1" id="KW-0614">Plasmid</keyword>
<geneLocation type="plasmid" evidence="1 2">
    <name>pGSUB1</name>
</geneLocation>
<keyword evidence="2" id="KW-1185">Reference proteome</keyword>
<protein>
    <submittedName>
        <fullName evidence="1">Uncharacterized protein</fullName>
    </submittedName>
</protein>
<reference evidence="1 2" key="1">
    <citation type="journal article" date="2015" name="Genome Announc.">
        <title>Genomes of Geoalkalibacter ferrihydriticus Z-0531T and Geoalkalibacter subterraneus Red1T, Two Haloalkaliphilic Metal-Reducing Deltaproteobacteria.</title>
        <authorList>
            <person name="Badalamenti J.P."/>
            <person name="Krajmalnik-Brown R."/>
            <person name="Torres C.I."/>
            <person name="Bond D.R."/>
        </authorList>
    </citation>
    <scope>NUCLEOTIDE SEQUENCE [LARGE SCALE GENOMIC DNA]</scope>
    <source>
        <strain evidence="1 2">Red1</strain>
        <plasmid evidence="2">Plasmid pGSUB1</plasmid>
    </source>
</reference>
<gene>
    <name evidence="1" type="ORF">GSUB_17430</name>
</gene>
<name>A0A0B5FXE4_9BACT</name>
<evidence type="ECO:0000313" key="2">
    <source>
        <dbReference type="Proteomes" id="UP000035036"/>
    </source>
</evidence>